<dbReference type="GO" id="GO:0010181">
    <property type="term" value="F:FMN binding"/>
    <property type="evidence" value="ECO:0007669"/>
    <property type="project" value="InterPro"/>
</dbReference>
<reference evidence="2 3" key="1">
    <citation type="journal article" date="2019" name="Sci. Rep.">
        <title>Comparative genomics of chytrid fungi reveal insights into the obligate biotrophic and pathogenic lifestyle of Synchytrium endobioticum.</title>
        <authorList>
            <person name="van de Vossenberg B.T.L.H."/>
            <person name="Warris S."/>
            <person name="Nguyen H.D.T."/>
            <person name="van Gent-Pelzer M.P.E."/>
            <person name="Joly D.L."/>
            <person name="van de Geest H.C."/>
            <person name="Bonants P.J.M."/>
            <person name="Smith D.S."/>
            <person name="Levesque C.A."/>
            <person name="van der Lee T.A.J."/>
        </authorList>
    </citation>
    <scope>NUCLEOTIDE SEQUENCE [LARGE SCALE GENOMIC DNA]</scope>
    <source>
        <strain evidence="2 3">CBS 675.73</strain>
    </source>
</reference>
<dbReference type="EMBL" id="QEAP01000092">
    <property type="protein sequence ID" value="TPX75158.1"/>
    <property type="molecule type" value="Genomic_DNA"/>
</dbReference>
<dbReference type="Pfam" id="PF00724">
    <property type="entry name" value="Oxidored_FMN"/>
    <property type="match status" value="1"/>
</dbReference>
<dbReference type="CDD" id="cd02933">
    <property type="entry name" value="OYE_like_FMN"/>
    <property type="match status" value="1"/>
</dbReference>
<sequence>MPTKYPTLASPIQLGSLTLKNRAVMASLTRNRASPGGVPTDLMALYYSQRCSAGLILSEGTFVEEIGGAWLNVPGLYTPAQIKGWKKVTAAVHENNSLIFAQLWHLGRVAHPHHQAGRPNVGPSAVKAEGGKFRLLADSPGYVTPAPIEDPSEYVEIYRKAARAAKEAGFDGVELHAGTGYLPHQFIEARSNKRTDKWGGSVENRARFVLEIIKACVAEWGDSKRVGIKLTPAGGYNDMGDSDDDARKQYTYLIQELDKLDIGYIQFSQGFPTAGFNSLVPLDEFRPLVKNALVFNNGGLTGDIAEDQLKGKGVVGGPIHAAVFGRDYIANHNLLHVLQTGGEVKNADPALYYDTADDLSLGYTDY</sequence>
<evidence type="ECO:0000313" key="2">
    <source>
        <dbReference type="EMBL" id="TPX75158.1"/>
    </source>
</evidence>
<name>A0A507FIF1_9FUNG</name>
<organism evidence="2 3">
    <name type="scientific">Chytriomyces confervae</name>
    <dbReference type="NCBI Taxonomy" id="246404"/>
    <lineage>
        <taxon>Eukaryota</taxon>
        <taxon>Fungi</taxon>
        <taxon>Fungi incertae sedis</taxon>
        <taxon>Chytridiomycota</taxon>
        <taxon>Chytridiomycota incertae sedis</taxon>
        <taxon>Chytridiomycetes</taxon>
        <taxon>Chytridiales</taxon>
        <taxon>Chytriomycetaceae</taxon>
        <taxon>Chytriomyces</taxon>
    </lineage>
</organism>
<comment type="caution">
    <text evidence="2">The sequence shown here is derived from an EMBL/GenBank/DDBJ whole genome shotgun (WGS) entry which is preliminary data.</text>
</comment>
<dbReference type="SUPFAM" id="SSF51395">
    <property type="entry name" value="FMN-linked oxidoreductases"/>
    <property type="match status" value="1"/>
</dbReference>
<dbReference type="Proteomes" id="UP000320333">
    <property type="component" value="Unassembled WGS sequence"/>
</dbReference>
<evidence type="ECO:0000313" key="3">
    <source>
        <dbReference type="Proteomes" id="UP000320333"/>
    </source>
</evidence>
<proteinExistence type="predicted"/>
<dbReference type="AlphaFoldDB" id="A0A507FIF1"/>
<dbReference type="InterPro" id="IPR001155">
    <property type="entry name" value="OxRdtase_FMN_N"/>
</dbReference>
<dbReference type="InterPro" id="IPR013785">
    <property type="entry name" value="Aldolase_TIM"/>
</dbReference>
<feature type="domain" description="NADH:flavin oxidoreductase/NADH oxidase N-terminal" evidence="1">
    <location>
        <begin position="10"/>
        <end position="341"/>
    </location>
</feature>
<protein>
    <recommendedName>
        <fullName evidence="1">NADH:flavin oxidoreductase/NADH oxidase N-terminal domain-containing protein</fullName>
    </recommendedName>
</protein>
<keyword evidence="3" id="KW-1185">Reference proteome</keyword>
<dbReference type="PANTHER" id="PTHR22893">
    <property type="entry name" value="NADH OXIDOREDUCTASE-RELATED"/>
    <property type="match status" value="1"/>
</dbReference>
<dbReference type="GO" id="GO:0016491">
    <property type="term" value="F:oxidoreductase activity"/>
    <property type="evidence" value="ECO:0007669"/>
    <property type="project" value="InterPro"/>
</dbReference>
<dbReference type="OrthoDB" id="276546at2759"/>
<dbReference type="InterPro" id="IPR045247">
    <property type="entry name" value="Oye-like"/>
</dbReference>
<evidence type="ECO:0000259" key="1">
    <source>
        <dbReference type="Pfam" id="PF00724"/>
    </source>
</evidence>
<dbReference type="PANTHER" id="PTHR22893:SF91">
    <property type="entry name" value="NADPH DEHYDROGENASE 2-RELATED"/>
    <property type="match status" value="1"/>
</dbReference>
<gene>
    <name evidence="2" type="ORF">CcCBS67573_g03577</name>
</gene>
<dbReference type="Gene3D" id="3.20.20.70">
    <property type="entry name" value="Aldolase class I"/>
    <property type="match status" value="1"/>
</dbReference>
<accession>A0A507FIF1</accession>
<dbReference type="STRING" id="246404.A0A507FIF1"/>